<dbReference type="OrthoDB" id="9795226at2"/>
<dbReference type="Proteomes" id="UP000324170">
    <property type="component" value="Unassembled WGS sequence"/>
</dbReference>
<dbReference type="KEGG" id="xdo:XDD1_3390"/>
<dbReference type="AlphaFoldDB" id="A0A068QZ19"/>
<dbReference type="PANTHER" id="PTHR14289:SF16">
    <property type="entry name" value="POLYMERASE DELTA-INTERACTING PROTEIN 2"/>
    <property type="match status" value="1"/>
</dbReference>
<organism evidence="4 6">
    <name type="scientific">Xenorhabdus doucetiae</name>
    <dbReference type="NCBI Taxonomy" id="351671"/>
    <lineage>
        <taxon>Bacteria</taxon>
        <taxon>Pseudomonadati</taxon>
        <taxon>Pseudomonadota</taxon>
        <taxon>Gammaproteobacteria</taxon>
        <taxon>Enterobacterales</taxon>
        <taxon>Morganellaceae</taxon>
        <taxon>Xenorhabdus</taxon>
    </lineage>
</organism>
<evidence type="ECO:0000313" key="7">
    <source>
        <dbReference type="Proteomes" id="UP000324170"/>
    </source>
</evidence>
<dbReference type="Proteomes" id="UP000032721">
    <property type="component" value="Chromosome"/>
</dbReference>
<dbReference type="PROSITE" id="PS51087">
    <property type="entry name" value="APAG"/>
    <property type="match status" value="1"/>
</dbReference>
<reference evidence="5 7" key="2">
    <citation type="submission" date="2019-07" db="EMBL/GenBank/DDBJ databases">
        <title>Genomic Encyclopedia of Type Strains, Phase I: the one thousand microbial genomes (KMG-I) project.</title>
        <authorList>
            <person name="Kyrpides N."/>
        </authorList>
    </citation>
    <scope>NUCLEOTIDE SEQUENCE [LARGE SCALE GENOMIC DNA]</scope>
    <source>
        <strain evidence="5 7">DSM 17909</strain>
    </source>
</reference>
<evidence type="ECO:0000259" key="3">
    <source>
        <dbReference type="PROSITE" id="PS51087"/>
    </source>
</evidence>
<dbReference type="Gene3D" id="2.60.40.1470">
    <property type="entry name" value="ApaG domain"/>
    <property type="match status" value="1"/>
</dbReference>
<dbReference type="EMBL" id="VNHN01000006">
    <property type="protein sequence ID" value="TYP14556.1"/>
    <property type="molecule type" value="Genomic_DNA"/>
</dbReference>
<dbReference type="EMBL" id="FO704550">
    <property type="protein sequence ID" value="CDG19080.1"/>
    <property type="molecule type" value="Genomic_DNA"/>
</dbReference>
<dbReference type="NCBIfam" id="NF003967">
    <property type="entry name" value="PRK05461.1"/>
    <property type="match status" value="1"/>
</dbReference>
<evidence type="ECO:0000256" key="2">
    <source>
        <dbReference type="HAMAP-Rule" id="MF_00791"/>
    </source>
</evidence>
<keyword evidence="7" id="KW-1185">Reference proteome</keyword>
<name>A0A068QZ19_9GAMM</name>
<feature type="domain" description="ApaG" evidence="3">
    <location>
        <begin position="1"/>
        <end position="125"/>
    </location>
</feature>
<evidence type="ECO:0000313" key="6">
    <source>
        <dbReference type="Proteomes" id="UP000032721"/>
    </source>
</evidence>
<dbReference type="HOGENOM" id="CLU_128074_0_0_6"/>
<dbReference type="Pfam" id="PF04379">
    <property type="entry name" value="DUF525"/>
    <property type="match status" value="1"/>
</dbReference>
<gene>
    <name evidence="2 4" type="primary">apaG</name>
    <name evidence="5" type="ORF">LY16_00598</name>
    <name evidence="4" type="ORF">XDD1_3390</name>
</gene>
<dbReference type="PANTHER" id="PTHR14289">
    <property type="entry name" value="F-BOX ONLY PROTEIN 3"/>
    <property type="match status" value="1"/>
</dbReference>
<dbReference type="STRING" id="351671.XDD1_3390"/>
<dbReference type="InterPro" id="IPR007474">
    <property type="entry name" value="ApaG_domain"/>
</dbReference>
<accession>A0A068QZ19</accession>
<dbReference type="InterPro" id="IPR023065">
    <property type="entry name" value="Uncharacterised_ApaG"/>
</dbReference>
<evidence type="ECO:0000313" key="5">
    <source>
        <dbReference type="EMBL" id="TYP14556.1"/>
    </source>
</evidence>
<dbReference type="RefSeq" id="WP_045972618.1">
    <property type="nucleotide sequence ID" value="NZ_CAWMED010000001.1"/>
</dbReference>
<dbReference type="GO" id="GO:0070987">
    <property type="term" value="P:error-free translesion synthesis"/>
    <property type="evidence" value="ECO:0007669"/>
    <property type="project" value="TreeGrafter"/>
</dbReference>
<reference evidence="4 6" key="1">
    <citation type="submission" date="2013-07" db="EMBL/GenBank/DDBJ databases">
        <authorList>
            <person name="Genoscope - CEA"/>
        </authorList>
    </citation>
    <scope>NUCLEOTIDE SEQUENCE [LARGE SCALE GENOMIC DNA]</scope>
    <source>
        <strain evidence="4">FRM16</strain>
        <strain evidence="6">FRM16 / DSM 17909</strain>
    </source>
</reference>
<dbReference type="InterPro" id="IPR036767">
    <property type="entry name" value="ApaG_sf"/>
</dbReference>
<evidence type="ECO:0000256" key="1">
    <source>
        <dbReference type="ARBA" id="ARBA00017693"/>
    </source>
</evidence>
<dbReference type="SUPFAM" id="SSF110069">
    <property type="entry name" value="ApaG-like"/>
    <property type="match status" value="1"/>
</dbReference>
<protein>
    <recommendedName>
        <fullName evidence="1 2">Protein ApaG</fullName>
    </recommendedName>
</protein>
<evidence type="ECO:0000313" key="4">
    <source>
        <dbReference type="EMBL" id="CDG19080.1"/>
    </source>
</evidence>
<dbReference type="HAMAP" id="MF_00791">
    <property type="entry name" value="ApaG"/>
    <property type="match status" value="1"/>
</dbReference>
<proteinExistence type="inferred from homology"/>
<sequence>MLNEPRVYIQVQSTYVESQSQPEQQRFVFAYTISIRNLGHSPVQLLSRYWRITNSDGHQTEIQGEGVVGKQPLIPPGTEYRYSSGAILETPLGTMEGHYEMVDHDGRSFRVAIPVFRLAIPTLIN</sequence>